<accession>A0A8S0VUK8</accession>
<dbReference type="Proteomes" id="UP000467700">
    <property type="component" value="Unassembled WGS sequence"/>
</dbReference>
<comment type="caution">
    <text evidence="1">The sequence shown here is derived from an EMBL/GenBank/DDBJ whole genome shotgun (WGS) entry which is preliminary data.</text>
</comment>
<evidence type="ECO:0000313" key="2">
    <source>
        <dbReference type="Proteomes" id="UP000467700"/>
    </source>
</evidence>
<proteinExistence type="predicted"/>
<dbReference type="OrthoDB" id="2986786at2759"/>
<reference evidence="1 2" key="1">
    <citation type="submission" date="2020-01" db="EMBL/GenBank/DDBJ databases">
        <authorList>
            <person name="Gupta K D."/>
        </authorList>
    </citation>
    <scope>NUCLEOTIDE SEQUENCE [LARGE SCALE GENOMIC DNA]</scope>
</reference>
<evidence type="ECO:0000313" key="1">
    <source>
        <dbReference type="EMBL" id="CAA7270429.1"/>
    </source>
</evidence>
<gene>
    <name evidence="1" type="ORF">AAE3_LOCUS12722</name>
</gene>
<name>A0A8S0VUK8_CYCAE</name>
<evidence type="ECO:0008006" key="3">
    <source>
        <dbReference type="Google" id="ProtNLM"/>
    </source>
</evidence>
<dbReference type="Gene3D" id="1.20.1280.50">
    <property type="match status" value="1"/>
</dbReference>
<dbReference type="EMBL" id="CACVBS010000090">
    <property type="protein sequence ID" value="CAA7270429.1"/>
    <property type="molecule type" value="Genomic_DNA"/>
</dbReference>
<organism evidence="1 2">
    <name type="scientific">Cyclocybe aegerita</name>
    <name type="common">Black poplar mushroom</name>
    <name type="synonym">Agrocybe aegerita</name>
    <dbReference type="NCBI Taxonomy" id="1973307"/>
    <lineage>
        <taxon>Eukaryota</taxon>
        <taxon>Fungi</taxon>
        <taxon>Dikarya</taxon>
        <taxon>Basidiomycota</taxon>
        <taxon>Agaricomycotina</taxon>
        <taxon>Agaricomycetes</taxon>
        <taxon>Agaricomycetidae</taxon>
        <taxon>Agaricales</taxon>
        <taxon>Agaricineae</taxon>
        <taxon>Bolbitiaceae</taxon>
        <taxon>Cyclocybe</taxon>
    </lineage>
</organism>
<sequence length="537" mass="60631">MFPPTATLISRLPQDALYEIFSFIAVPVLQTTPGWEPQVTFPKGRSQSHLRPLSVLRKGSQVCRTWRKMLLDSPVLWGRAIDFDVLVFADNEWREEVTKRTKTAPLFVTGSLDKTTDKILSSFLAKYWSRVEVLEIHSEQSWPGPDGYVFSPNDWSFLAQPTNTIKHFVLKIPTTSDMDHQLFSGNAPSIRFFSTHRIFHHINPSWAANLHHLEIQIVATYHEPRLTAQEIFSALMVAHTLEVLILVGSLEEKPAGRLQKINLPNLRHITINDTVFACNTVLGNITARRGCCLSVDACDEPDFVDATPDDLLTTRDLCMGYFTQYYELHAPQESHFQISDLKDSHFLAITPSENRPIDTQEGSSEGFAVMIDASMTSTRTPRNFVEGLVGLDFSSIISLDLEMDPEEVEPSSPYFLSFLSSFGSVTTLMTNLQTLDSVLNHLPSFEPLKTPLFPSLVTLKICTSYDPVSMDLETLQPVLSFLQRRSDLRKAIQILDLADLFRYPYIHQNDESNDASNVVAKIEGLDVLWTKPVNILV</sequence>
<protein>
    <recommendedName>
        <fullName evidence="3">F-box domain-containing protein</fullName>
    </recommendedName>
</protein>
<keyword evidence="2" id="KW-1185">Reference proteome</keyword>
<dbReference type="AlphaFoldDB" id="A0A8S0VUK8"/>